<sequence length="188" mass="21195">MKQMFLEKFFLVSRTATSERRFTESVNTRGKLCMRLLMMDQKRVDAASGGALIDKTPATARNLVSNLAKLSETPNTYERSINRSPPSEIIKDPTEISWSKLSGAPKTCERSISRSSPSEITQNHTKRTIIIIKKGQVQDPTGNQVMKRKGQVTKKRALNPAESQNLRKNSKAPSLKETWPKIERPPKD</sequence>
<organism evidence="2 3">
    <name type="scientific">Mucuna pruriens</name>
    <name type="common">Velvet bean</name>
    <name type="synonym">Dolichos pruriens</name>
    <dbReference type="NCBI Taxonomy" id="157652"/>
    <lineage>
        <taxon>Eukaryota</taxon>
        <taxon>Viridiplantae</taxon>
        <taxon>Streptophyta</taxon>
        <taxon>Embryophyta</taxon>
        <taxon>Tracheophyta</taxon>
        <taxon>Spermatophyta</taxon>
        <taxon>Magnoliopsida</taxon>
        <taxon>eudicotyledons</taxon>
        <taxon>Gunneridae</taxon>
        <taxon>Pentapetalae</taxon>
        <taxon>rosids</taxon>
        <taxon>fabids</taxon>
        <taxon>Fabales</taxon>
        <taxon>Fabaceae</taxon>
        <taxon>Papilionoideae</taxon>
        <taxon>50 kb inversion clade</taxon>
        <taxon>NPAAA clade</taxon>
        <taxon>indigoferoid/millettioid clade</taxon>
        <taxon>Phaseoleae</taxon>
        <taxon>Mucuna</taxon>
    </lineage>
</organism>
<feature type="compositionally biased region" description="Basic residues" evidence="1">
    <location>
        <begin position="146"/>
        <end position="157"/>
    </location>
</feature>
<comment type="caution">
    <text evidence="2">The sequence shown here is derived from an EMBL/GenBank/DDBJ whole genome shotgun (WGS) entry which is preliminary data.</text>
</comment>
<keyword evidence="3" id="KW-1185">Reference proteome</keyword>
<gene>
    <name evidence="2" type="ORF">CR513_13177</name>
</gene>
<accession>A0A371HKF9</accession>
<feature type="non-terminal residue" evidence="2">
    <location>
        <position position="1"/>
    </location>
</feature>
<dbReference type="EMBL" id="QJKJ01002344">
    <property type="protein sequence ID" value="RDY03259.1"/>
    <property type="molecule type" value="Genomic_DNA"/>
</dbReference>
<reference evidence="2" key="1">
    <citation type="submission" date="2018-05" db="EMBL/GenBank/DDBJ databases">
        <title>Draft genome of Mucuna pruriens seed.</title>
        <authorList>
            <person name="Nnadi N.E."/>
            <person name="Vos R."/>
            <person name="Hasami M.H."/>
            <person name="Devisetty U.K."/>
            <person name="Aguiy J.C."/>
        </authorList>
    </citation>
    <scope>NUCLEOTIDE SEQUENCE [LARGE SCALE GENOMIC DNA]</scope>
    <source>
        <strain evidence="2">JCA_2017</strain>
    </source>
</reference>
<evidence type="ECO:0000256" key="1">
    <source>
        <dbReference type="SAM" id="MobiDB-lite"/>
    </source>
</evidence>
<proteinExistence type="predicted"/>
<feature type="compositionally biased region" description="Basic and acidic residues" evidence="1">
    <location>
        <begin position="178"/>
        <end position="188"/>
    </location>
</feature>
<name>A0A371HKF9_MUCPR</name>
<dbReference type="AlphaFoldDB" id="A0A371HKF9"/>
<evidence type="ECO:0000313" key="3">
    <source>
        <dbReference type="Proteomes" id="UP000257109"/>
    </source>
</evidence>
<feature type="region of interest" description="Disordered" evidence="1">
    <location>
        <begin position="101"/>
        <end position="188"/>
    </location>
</feature>
<dbReference type="Proteomes" id="UP000257109">
    <property type="component" value="Unassembled WGS sequence"/>
</dbReference>
<protein>
    <submittedName>
        <fullName evidence="2">Uncharacterized protein</fullName>
    </submittedName>
</protein>
<dbReference type="OrthoDB" id="691543at2759"/>
<evidence type="ECO:0000313" key="2">
    <source>
        <dbReference type="EMBL" id="RDY03259.1"/>
    </source>
</evidence>